<sequence>MDVLLGAEIFYELLRPGQIYCGDYRLLLQNTVFGHVVSESVGDEVRDNKIHCGLNRDSDLNTTLKSFRELKSIGVKNENCNSKEDVSLGVFKQRVHFKNDRYEVELTWKRDSVELSDNLNLEKRQLGSPIRKMQSDKVLYSEYCKVFRNYLDEGIIEKVTNPYISTNYPVLYFPHQVIIKNESLPTKQQIGCKASTCERRVLKEKNGIGKVR</sequence>
<gene>
    <name evidence="1" type="primary">AVEN_134550_1</name>
    <name evidence="1" type="ORF">TNCV_4722171</name>
</gene>
<dbReference type="AlphaFoldDB" id="A0A8X7BFX0"/>
<evidence type="ECO:0000313" key="2">
    <source>
        <dbReference type="Proteomes" id="UP000887159"/>
    </source>
</evidence>
<accession>A0A8X7BFX0</accession>
<proteinExistence type="predicted"/>
<dbReference type="EMBL" id="BMAU01021387">
    <property type="protein sequence ID" value="GFY29089.1"/>
    <property type="molecule type" value="Genomic_DNA"/>
</dbReference>
<dbReference type="Proteomes" id="UP000887159">
    <property type="component" value="Unassembled WGS sequence"/>
</dbReference>
<reference evidence="1" key="1">
    <citation type="submission" date="2020-08" db="EMBL/GenBank/DDBJ databases">
        <title>Multicomponent nature underlies the extraordinary mechanical properties of spider dragline silk.</title>
        <authorList>
            <person name="Kono N."/>
            <person name="Nakamura H."/>
            <person name="Mori M."/>
            <person name="Yoshida Y."/>
            <person name="Ohtoshi R."/>
            <person name="Malay A.D."/>
            <person name="Moran D.A.P."/>
            <person name="Tomita M."/>
            <person name="Numata K."/>
            <person name="Arakawa K."/>
        </authorList>
    </citation>
    <scope>NUCLEOTIDE SEQUENCE</scope>
</reference>
<organism evidence="1 2">
    <name type="scientific">Trichonephila clavipes</name>
    <name type="common">Golden silk orbweaver</name>
    <name type="synonym">Nephila clavipes</name>
    <dbReference type="NCBI Taxonomy" id="2585209"/>
    <lineage>
        <taxon>Eukaryota</taxon>
        <taxon>Metazoa</taxon>
        <taxon>Ecdysozoa</taxon>
        <taxon>Arthropoda</taxon>
        <taxon>Chelicerata</taxon>
        <taxon>Arachnida</taxon>
        <taxon>Araneae</taxon>
        <taxon>Araneomorphae</taxon>
        <taxon>Entelegynae</taxon>
        <taxon>Araneoidea</taxon>
        <taxon>Nephilidae</taxon>
        <taxon>Trichonephila</taxon>
    </lineage>
</organism>
<name>A0A8X7BFX0_TRICX</name>
<protein>
    <submittedName>
        <fullName evidence="1">Uncharacterized protein</fullName>
    </submittedName>
</protein>
<evidence type="ECO:0000313" key="1">
    <source>
        <dbReference type="EMBL" id="GFY29089.1"/>
    </source>
</evidence>
<comment type="caution">
    <text evidence="1">The sequence shown here is derived from an EMBL/GenBank/DDBJ whole genome shotgun (WGS) entry which is preliminary data.</text>
</comment>
<keyword evidence="2" id="KW-1185">Reference proteome</keyword>